<dbReference type="Proteomes" id="UP000435649">
    <property type="component" value="Unassembled WGS sequence"/>
</dbReference>
<accession>A0A844FZT8</accession>
<dbReference type="PROSITE" id="PS51257">
    <property type="entry name" value="PROKAR_LIPOPROTEIN"/>
    <property type="match status" value="1"/>
</dbReference>
<dbReference type="EMBL" id="VUNS01000002">
    <property type="protein sequence ID" value="MST96155.1"/>
    <property type="molecule type" value="Genomic_DNA"/>
</dbReference>
<feature type="chain" id="PRO_5032487548" evidence="1">
    <location>
        <begin position="26"/>
        <end position="145"/>
    </location>
</feature>
<dbReference type="Pfam" id="PF03724">
    <property type="entry name" value="META"/>
    <property type="match status" value="1"/>
</dbReference>
<dbReference type="AlphaFoldDB" id="A0A844FZT8"/>
<evidence type="ECO:0000313" key="3">
    <source>
        <dbReference type="EMBL" id="MST96155.1"/>
    </source>
</evidence>
<evidence type="ECO:0000313" key="4">
    <source>
        <dbReference type="Proteomes" id="UP000435649"/>
    </source>
</evidence>
<evidence type="ECO:0000259" key="2">
    <source>
        <dbReference type="Pfam" id="PF03724"/>
    </source>
</evidence>
<keyword evidence="1" id="KW-0732">Signal</keyword>
<sequence>MKFKKTGGFLAALGAAILIGGCATAPLKNTVWVPEKLDNQGDVKLIEPTPVWFEIYETGKVFGHGGVNRFSSQATIDPEKGELSFAPGAATLMAGPNLGYESKFLETMNAVRRYSISGDTLTVYDANGKELATFKAGSAELKTAK</sequence>
<feature type="signal peptide" evidence="1">
    <location>
        <begin position="1"/>
        <end position="25"/>
    </location>
</feature>
<comment type="caution">
    <text evidence="3">The sequence shown here is derived from an EMBL/GenBank/DDBJ whole genome shotgun (WGS) entry which is preliminary data.</text>
</comment>
<dbReference type="InterPro" id="IPR005184">
    <property type="entry name" value="DUF306_Meta_HslJ"/>
</dbReference>
<dbReference type="InterPro" id="IPR038670">
    <property type="entry name" value="HslJ-like_sf"/>
</dbReference>
<gene>
    <name evidence="3" type="ORF">FYJ85_03730</name>
</gene>
<organism evidence="3 4">
    <name type="scientific">Victivallis lenta</name>
    <dbReference type="NCBI Taxonomy" id="2606640"/>
    <lineage>
        <taxon>Bacteria</taxon>
        <taxon>Pseudomonadati</taxon>
        <taxon>Lentisphaerota</taxon>
        <taxon>Lentisphaeria</taxon>
        <taxon>Victivallales</taxon>
        <taxon>Victivallaceae</taxon>
        <taxon>Victivallis</taxon>
    </lineage>
</organism>
<proteinExistence type="predicted"/>
<name>A0A844FZT8_9BACT</name>
<evidence type="ECO:0000256" key="1">
    <source>
        <dbReference type="SAM" id="SignalP"/>
    </source>
</evidence>
<protein>
    <submittedName>
        <fullName evidence="3">META domain-containing protein</fullName>
    </submittedName>
</protein>
<keyword evidence="4" id="KW-1185">Reference proteome</keyword>
<dbReference type="RefSeq" id="WP_106054736.1">
    <property type="nucleotide sequence ID" value="NZ_CALXOB010000013.1"/>
</dbReference>
<feature type="domain" description="DUF306" evidence="2">
    <location>
        <begin position="25"/>
        <end position="135"/>
    </location>
</feature>
<reference evidence="3 4" key="1">
    <citation type="submission" date="2019-08" db="EMBL/GenBank/DDBJ databases">
        <title>In-depth cultivation of the pig gut microbiome towards novel bacterial diversity and tailored functional studies.</title>
        <authorList>
            <person name="Wylensek D."/>
            <person name="Hitch T.C.A."/>
            <person name="Clavel T."/>
        </authorList>
    </citation>
    <scope>NUCLEOTIDE SEQUENCE [LARGE SCALE GENOMIC DNA]</scope>
    <source>
        <strain evidence="3 4">BBE-744-WT-12</strain>
    </source>
</reference>
<dbReference type="Gene3D" id="2.40.128.270">
    <property type="match status" value="1"/>
</dbReference>